<accession>A0A402D2H8</accession>
<name>A0A402D2H8_9BACT</name>
<gene>
    <name evidence="1" type="ORF">CCAX7_20350</name>
</gene>
<dbReference type="Proteomes" id="UP000287394">
    <property type="component" value="Chromosome"/>
</dbReference>
<dbReference type="KEGG" id="ccot:CCAX7_20350"/>
<dbReference type="EMBL" id="AP025739">
    <property type="protein sequence ID" value="BDI29984.1"/>
    <property type="molecule type" value="Genomic_DNA"/>
</dbReference>
<dbReference type="AlphaFoldDB" id="A0A402D2H8"/>
<keyword evidence="2" id="KW-1185">Reference proteome</keyword>
<dbReference type="Gene3D" id="1.25.40.10">
    <property type="entry name" value="Tetratricopeptide repeat domain"/>
    <property type="match status" value="1"/>
</dbReference>
<evidence type="ECO:0000313" key="2">
    <source>
        <dbReference type="Proteomes" id="UP000287394"/>
    </source>
</evidence>
<dbReference type="RefSeq" id="WP_119323710.1">
    <property type="nucleotide sequence ID" value="NZ_AP025739.1"/>
</dbReference>
<dbReference type="InterPro" id="IPR011990">
    <property type="entry name" value="TPR-like_helical_dom_sf"/>
</dbReference>
<organism evidence="1 2">
    <name type="scientific">Capsulimonas corticalis</name>
    <dbReference type="NCBI Taxonomy" id="2219043"/>
    <lineage>
        <taxon>Bacteria</taxon>
        <taxon>Bacillati</taxon>
        <taxon>Armatimonadota</taxon>
        <taxon>Armatimonadia</taxon>
        <taxon>Capsulimonadales</taxon>
        <taxon>Capsulimonadaceae</taxon>
        <taxon>Capsulimonas</taxon>
    </lineage>
</organism>
<proteinExistence type="predicted"/>
<protein>
    <submittedName>
        <fullName evidence="1">Uncharacterized protein</fullName>
    </submittedName>
</protein>
<dbReference type="SUPFAM" id="SSF48452">
    <property type="entry name" value="TPR-like"/>
    <property type="match status" value="1"/>
</dbReference>
<evidence type="ECO:0000313" key="1">
    <source>
        <dbReference type="EMBL" id="BDI29984.1"/>
    </source>
</evidence>
<sequence length="522" mass="55207">MLKSRYYAWLIPYVEGTLDPNRCHLLEKRMSADPKLAAEAEALRRVTSHLRRSASADPPPAVPRSVWPRVQDRLKARGPAPLISPRLAWGGAAAIAIGLAFAVNQHSDIPDDYYAPPLAVSEALRRPGGSLSALTPMTNGTFSGPADTLNAMVANTPSSVKVGSRIVPAPNDAPRASTPPQLAKATPADGLEPLPARFTGRLVGPETAAWSDGSGARVQMASMISASEAPSLSEPALPKFRKTHVAFANKGNAIPATDSASTSENLIATPSATANPVPVVALPAAPSVSILALHTAHPLVASGALPADLFHPAPVVSPDAIGVAGVNRFFRSLPMGARAASRPMTSLAPIAPKALTAEQSVEILRAEAHSQQERGHFSSALDTWRDAVFVSLTAPTYADERATRQAVETLTIVNEAGQLQDLRTRLERQEEFAPDDVVSLRALGCLYTLSGDVEQARTVWSQVTQSGMDIGEDWYQLAGAELIDGNTAAARSAYENAVRPGALPLNSIHRTVAQRWLSDASH</sequence>
<reference evidence="1 2" key="1">
    <citation type="journal article" date="2019" name="Int. J. Syst. Evol. Microbiol.">
        <title>Capsulimonas corticalis gen. nov., sp. nov., an aerobic capsulated bacterium, of a novel bacterial order, Capsulimonadales ord. nov., of the class Armatimonadia of the phylum Armatimonadetes.</title>
        <authorList>
            <person name="Li J."/>
            <person name="Kudo C."/>
            <person name="Tonouchi A."/>
        </authorList>
    </citation>
    <scope>NUCLEOTIDE SEQUENCE [LARGE SCALE GENOMIC DNA]</scope>
    <source>
        <strain evidence="1 2">AX-7</strain>
    </source>
</reference>